<reference evidence="1 2" key="1">
    <citation type="journal article" date="2018" name="Sci. Rep.">
        <title>Genomic signatures of local adaptation to the degree of environmental predictability in rotifers.</title>
        <authorList>
            <person name="Franch-Gras L."/>
            <person name="Hahn C."/>
            <person name="Garcia-Roger E.M."/>
            <person name="Carmona M.J."/>
            <person name="Serra M."/>
            <person name="Gomez A."/>
        </authorList>
    </citation>
    <scope>NUCLEOTIDE SEQUENCE [LARGE SCALE GENOMIC DNA]</scope>
    <source>
        <strain evidence="1">HYR1</strain>
    </source>
</reference>
<protein>
    <submittedName>
        <fullName evidence="1">Uncharacterized protein</fullName>
    </submittedName>
</protein>
<dbReference type="Proteomes" id="UP000276133">
    <property type="component" value="Unassembled WGS sequence"/>
</dbReference>
<evidence type="ECO:0000313" key="1">
    <source>
        <dbReference type="EMBL" id="RNA08892.1"/>
    </source>
</evidence>
<keyword evidence="2" id="KW-1185">Reference proteome</keyword>
<dbReference type="AlphaFoldDB" id="A0A3M7QCE6"/>
<name>A0A3M7QCE6_BRAPC</name>
<organism evidence="1 2">
    <name type="scientific">Brachionus plicatilis</name>
    <name type="common">Marine rotifer</name>
    <name type="synonym">Brachionus muelleri</name>
    <dbReference type="NCBI Taxonomy" id="10195"/>
    <lineage>
        <taxon>Eukaryota</taxon>
        <taxon>Metazoa</taxon>
        <taxon>Spiralia</taxon>
        <taxon>Gnathifera</taxon>
        <taxon>Rotifera</taxon>
        <taxon>Eurotatoria</taxon>
        <taxon>Monogononta</taxon>
        <taxon>Pseudotrocha</taxon>
        <taxon>Ploima</taxon>
        <taxon>Brachionidae</taxon>
        <taxon>Brachionus</taxon>
    </lineage>
</organism>
<dbReference type="EMBL" id="REGN01006599">
    <property type="protein sequence ID" value="RNA08892.1"/>
    <property type="molecule type" value="Genomic_DNA"/>
</dbReference>
<accession>A0A3M7QCE6</accession>
<comment type="caution">
    <text evidence="1">The sequence shown here is derived from an EMBL/GenBank/DDBJ whole genome shotgun (WGS) entry which is preliminary data.</text>
</comment>
<gene>
    <name evidence="1" type="ORF">BpHYR1_013846</name>
</gene>
<proteinExistence type="predicted"/>
<evidence type="ECO:0000313" key="2">
    <source>
        <dbReference type="Proteomes" id="UP000276133"/>
    </source>
</evidence>
<sequence>MKFRSMQLFKSIYTFKLLNKKLSISCKFINDHSVLGIKFLVREIRIKKNCPIDLSYSSRKWSIFSLNMSTIKIN</sequence>